<dbReference type="AlphaFoldDB" id="A0A6M3K814"/>
<name>A0A6M3K814_9ZZZZ</name>
<proteinExistence type="predicted"/>
<sequence>MSKQYFQTAGISTYVNPLLTDGQLIHATNVISFPYGAKSKRTGYSTFLGTADGTQVNSLLAFSNIGNDSTKTNLFRASGSALYHSLQGTGAWTLSGNGTISAGAHFGAAILDNVFIGGDAVGSTRHSTNGTSFTNTTLAPIAGEFEQYQGRIYAAGTESTLFYSSHLNAIDWVTSGTSDSSSFEIPGEGKMGKIFKSADKLIATKSTGLMYKWDGYSLIDMSTRYGPSSPYSVAETEDYRFFVNQIGHFGYGGAKPQLLSNAIQRQFYNDANTGIAGTAFATIPAICHRYDYLASVGNITDDFTDRTITNAIIKYDYQKNEYLNWSFADKPTAWLSYNDTDGVKQLIFGDANGQCYQMDNTVFTDNGDPIHCEMVFVFTYGQPEFEKKWNWWRGVFNPGCQAKVQVACSNVFTYENLKWFDLGDVSSGAVEFRFPPESQSRFLFVRIYESSTNSKMNYYGCSISAAVEAIE</sequence>
<reference evidence="1" key="1">
    <citation type="submission" date="2020-03" db="EMBL/GenBank/DDBJ databases">
        <title>The deep terrestrial virosphere.</title>
        <authorList>
            <person name="Holmfeldt K."/>
            <person name="Nilsson E."/>
            <person name="Simone D."/>
            <person name="Lopez-Fernandez M."/>
            <person name="Wu X."/>
            <person name="de Brujin I."/>
            <person name="Lundin D."/>
            <person name="Andersson A."/>
            <person name="Bertilsson S."/>
            <person name="Dopson M."/>
        </authorList>
    </citation>
    <scope>NUCLEOTIDE SEQUENCE</scope>
    <source>
        <strain evidence="1">MM415A01195</strain>
    </source>
</reference>
<protein>
    <submittedName>
        <fullName evidence="1">Uncharacterized protein</fullName>
    </submittedName>
</protein>
<accession>A0A6M3K814</accession>
<gene>
    <name evidence="1" type="ORF">MM415A01195_0011</name>
</gene>
<dbReference type="EMBL" id="MT142307">
    <property type="protein sequence ID" value="QJA77874.1"/>
    <property type="molecule type" value="Genomic_DNA"/>
</dbReference>
<organism evidence="1">
    <name type="scientific">viral metagenome</name>
    <dbReference type="NCBI Taxonomy" id="1070528"/>
    <lineage>
        <taxon>unclassified sequences</taxon>
        <taxon>metagenomes</taxon>
        <taxon>organismal metagenomes</taxon>
    </lineage>
</organism>
<evidence type="ECO:0000313" key="1">
    <source>
        <dbReference type="EMBL" id="QJA77874.1"/>
    </source>
</evidence>